<reference evidence="2 3" key="1">
    <citation type="submission" date="2019-09" db="EMBL/GenBank/DDBJ databases">
        <title>In-depth cultivation of the pig gut microbiome towards novel bacterial diversity and tailored functional studies.</title>
        <authorList>
            <person name="Wylensek D."/>
            <person name="Hitch T.C.A."/>
            <person name="Clavel T."/>
        </authorList>
    </citation>
    <scope>NUCLEOTIDE SEQUENCE [LARGE SCALE GENOMIC DNA]</scope>
    <source>
        <strain evidence="2 3">WCA3-693-APC-4?</strain>
    </source>
</reference>
<sequence length="186" mass="20740">MRVENIQRTTPVATTDKIEAEKKIDSKTEAKDTQTTNETPAAVYEKTEQKETSHVYDKNTILKLKRQSQEAHSQLIRLVQEMLKRQGKSLELLGADEIVEVDETARLEAKALIGPDGPLGAEAVSQRLVDFAIAISGGDKSKVETLRSAIEQGFKEAEKILGELPDVSKETYKLTMEKLDAWAKEE</sequence>
<evidence type="ECO:0000313" key="2">
    <source>
        <dbReference type="EMBL" id="MSU00108.1"/>
    </source>
</evidence>
<evidence type="ECO:0000256" key="1">
    <source>
        <dbReference type="SAM" id="MobiDB-lite"/>
    </source>
</evidence>
<protein>
    <submittedName>
        <fullName evidence="2">Uncharacterized protein</fullName>
    </submittedName>
</protein>
<proteinExistence type="predicted"/>
<feature type="region of interest" description="Disordered" evidence="1">
    <location>
        <begin position="1"/>
        <end position="51"/>
    </location>
</feature>
<dbReference type="EMBL" id="VUNQ01000002">
    <property type="protein sequence ID" value="MSU00108.1"/>
    <property type="molecule type" value="Genomic_DNA"/>
</dbReference>
<dbReference type="AlphaFoldDB" id="A0A6N7XUW0"/>
<feature type="compositionally biased region" description="Basic and acidic residues" evidence="1">
    <location>
        <begin position="16"/>
        <end position="32"/>
    </location>
</feature>
<gene>
    <name evidence="2" type="ORF">FYJ83_01330</name>
</gene>
<evidence type="ECO:0000313" key="3">
    <source>
        <dbReference type="Proteomes" id="UP000469523"/>
    </source>
</evidence>
<comment type="caution">
    <text evidence="2">The sequence shown here is derived from an EMBL/GenBank/DDBJ whole genome shotgun (WGS) entry which is preliminary data.</text>
</comment>
<dbReference type="Proteomes" id="UP000469523">
    <property type="component" value="Unassembled WGS sequence"/>
</dbReference>
<keyword evidence="3" id="KW-1185">Reference proteome</keyword>
<name>A0A6N7XUW0_9FIRM</name>
<organism evidence="2 3">
    <name type="scientific">Tissierella pigra</name>
    <dbReference type="NCBI Taxonomy" id="2607614"/>
    <lineage>
        <taxon>Bacteria</taxon>
        <taxon>Bacillati</taxon>
        <taxon>Bacillota</taxon>
        <taxon>Tissierellia</taxon>
        <taxon>Tissierellales</taxon>
        <taxon>Tissierellaceae</taxon>
        <taxon>Tissierella</taxon>
    </lineage>
</organism>
<accession>A0A6N7XUW0</accession>
<feature type="compositionally biased region" description="Polar residues" evidence="1">
    <location>
        <begin position="1"/>
        <end position="13"/>
    </location>
</feature>